<feature type="region of interest" description="Disordered" evidence="1">
    <location>
        <begin position="51"/>
        <end position="70"/>
    </location>
</feature>
<proteinExistence type="predicted"/>
<evidence type="ECO:0000256" key="1">
    <source>
        <dbReference type="SAM" id="MobiDB-lite"/>
    </source>
</evidence>
<accession>A0A1T0AUX8</accession>
<dbReference type="OrthoDB" id="6398769at2"/>
<comment type="caution">
    <text evidence="4">The sequence shown here is derived from an EMBL/GenBank/DDBJ whole genome shotgun (WGS) entry which is preliminary data.</text>
</comment>
<feature type="region of interest" description="Disordered" evidence="1">
    <location>
        <begin position="1"/>
        <end position="35"/>
    </location>
</feature>
<feature type="domain" description="Opacity-associated protein A LysM-like" evidence="3">
    <location>
        <begin position="271"/>
        <end position="350"/>
    </location>
</feature>
<dbReference type="InterPro" id="IPR007340">
    <property type="entry name" value="LysM_Opacity-associatedA"/>
</dbReference>
<protein>
    <recommendedName>
        <fullName evidence="3">Opacity-associated protein A LysM-like domain-containing protein</fullName>
    </recommendedName>
</protein>
<organism evidence="4 5">
    <name type="scientific">[Haemophilus] felis</name>
    <dbReference type="NCBI Taxonomy" id="123822"/>
    <lineage>
        <taxon>Bacteria</taxon>
        <taxon>Pseudomonadati</taxon>
        <taxon>Pseudomonadota</taxon>
        <taxon>Gammaproteobacteria</taxon>
        <taxon>Pasteurellales</taxon>
        <taxon>Pasteurellaceae</taxon>
    </lineage>
</organism>
<gene>
    <name evidence="4" type="ORF">B0188_10760</name>
</gene>
<feature type="compositionally biased region" description="Polar residues" evidence="1">
    <location>
        <begin position="8"/>
        <end position="17"/>
    </location>
</feature>
<keyword evidence="2" id="KW-0812">Transmembrane</keyword>
<evidence type="ECO:0000256" key="2">
    <source>
        <dbReference type="SAM" id="Phobius"/>
    </source>
</evidence>
<evidence type="ECO:0000313" key="4">
    <source>
        <dbReference type="EMBL" id="OOS00521.1"/>
    </source>
</evidence>
<dbReference type="GO" id="GO:0042834">
    <property type="term" value="F:peptidoglycan binding"/>
    <property type="evidence" value="ECO:0007669"/>
    <property type="project" value="InterPro"/>
</dbReference>
<feature type="transmembrane region" description="Helical" evidence="2">
    <location>
        <begin position="107"/>
        <end position="124"/>
    </location>
</feature>
<sequence length="350" mass="38983">MDLEKATGEQTEPTQSELELDFNATEPVTPKKPVTRNTSFLDKLKQYFKRSPNVQQEKAPKNAIPEKENQALEETAEDKIIPTKTNDWKKPETWAVLSILPQRHRRLFVVLFAFVLLLVIYFLLKPSSTTVTSLEQRDDNAIPIQFQPIDKNQEVQNTNEAAGLDQLVNQLQSQDNNTTVSINAESIIKEQPVSSPAPSAQSEQVAPTLIPAVATTQPEEKQAEIKQQVITPSVVKAEKKPVVNKASTEKQNAKTEAKKAEQKNEKGTKTKVLTIPQGVSLMQVFRNQNLNIAEVNAMTKAKGANKALSNFKAGDKVKVSLNNKGNVVELQLQNGGKFIRQQDGSYIYKK</sequence>
<name>A0A1T0AUX8_9PAST</name>
<dbReference type="Proteomes" id="UP000190023">
    <property type="component" value="Unassembled WGS sequence"/>
</dbReference>
<dbReference type="Gene3D" id="3.10.450.350">
    <property type="match status" value="1"/>
</dbReference>
<feature type="compositionally biased region" description="Basic and acidic residues" evidence="1">
    <location>
        <begin position="58"/>
        <end position="70"/>
    </location>
</feature>
<evidence type="ECO:0000259" key="3">
    <source>
        <dbReference type="Pfam" id="PF04225"/>
    </source>
</evidence>
<dbReference type="Pfam" id="PF04225">
    <property type="entry name" value="LysM_OapA"/>
    <property type="match status" value="1"/>
</dbReference>
<dbReference type="STRING" id="123822.B0188_10760"/>
<feature type="region of interest" description="Disordered" evidence="1">
    <location>
        <begin position="241"/>
        <end position="267"/>
    </location>
</feature>
<evidence type="ECO:0000313" key="5">
    <source>
        <dbReference type="Proteomes" id="UP000190023"/>
    </source>
</evidence>
<dbReference type="AlphaFoldDB" id="A0A1T0AUX8"/>
<keyword evidence="2" id="KW-0472">Membrane</keyword>
<keyword evidence="5" id="KW-1185">Reference proteome</keyword>
<reference evidence="4 5" key="1">
    <citation type="submission" date="2017-02" db="EMBL/GenBank/DDBJ databases">
        <title>Draft genome sequence of Haemophilus felis CCUG 31170 type strain.</title>
        <authorList>
            <person name="Engstrom-Jakobsson H."/>
            <person name="Salva-Serra F."/>
            <person name="Thorell K."/>
            <person name="Gonzales-Siles L."/>
            <person name="Karlsson R."/>
            <person name="Boulund F."/>
            <person name="Engstrand L."/>
            <person name="Kristiansson E."/>
            <person name="Moore E."/>
        </authorList>
    </citation>
    <scope>NUCLEOTIDE SEQUENCE [LARGE SCALE GENOMIC DNA]</scope>
    <source>
        <strain evidence="4 5">CCUG 31170</strain>
    </source>
</reference>
<dbReference type="EMBL" id="MUYB01000055">
    <property type="protein sequence ID" value="OOS00521.1"/>
    <property type="molecule type" value="Genomic_DNA"/>
</dbReference>
<keyword evidence="2" id="KW-1133">Transmembrane helix</keyword>